<keyword evidence="1" id="KW-1133">Transmembrane helix</keyword>
<reference evidence="2 3" key="1">
    <citation type="journal article" date="2016" name="Mol. Biol. Evol.">
        <title>Comparative Genomics of Early-Diverging Mushroom-Forming Fungi Provides Insights into the Origins of Lignocellulose Decay Capabilities.</title>
        <authorList>
            <person name="Nagy L.G."/>
            <person name="Riley R."/>
            <person name="Tritt A."/>
            <person name="Adam C."/>
            <person name="Daum C."/>
            <person name="Floudas D."/>
            <person name="Sun H."/>
            <person name="Yadav J.S."/>
            <person name="Pangilinan J."/>
            <person name="Larsson K.H."/>
            <person name="Matsuura K."/>
            <person name="Barry K."/>
            <person name="Labutti K."/>
            <person name="Kuo R."/>
            <person name="Ohm R.A."/>
            <person name="Bhattacharya S.S."/>
            <person name="Shirouzu T."/>
            <person name="Yoshinaga Y."/>
            <person name="Martin F.M."/>
            <person name="Grigoriev I.V."/>
            <person name="Hibbett D.S."/>
        </authorList>
    </citation>
    <scope>NUCLEOTIDE SEQUENCE [LARGE SCALE GENOMIC DNA]</scope>
    <source>
        <strain evidence="2 3">CBS 109695</strain>
    </source>
</reference>
<protein>
    <submittedName>
        <fullName evidence="2">Uncharacterized protein</fullName>
    </submittedName>
</protein>
<accession>A0A166AFA4</accession>
<keyword evidence="1" id="KW-0812">Transmembrane</keyword>
<evidence type="ECO:0000313" key="3">
    <source>
        <dbReference type="Proteomes" id="UP000076532"/>
    </source>
</evidence>
<keyword evidence="1" id="KW-0472">Membrane</keyword>
<dbReference type="AlphaFoldDB" id="A0A166AFA4"/>
<evidence type="ECO:0000256" key="1">
    <source>
        <dbReference type="SAM" id="Phobius"/>
    </source>
</evidence>
<name>A0A166AFA4_9AGAM</name>
<feature type="transmembrane region" description="Helical" evidence="1">
    <location>
        <begin position="63"/>
        <end position="81"/>
    </location>
</feature>
<proteinExistence type="predicted"/>
<sequence length="82" mass="9372">MQMTSVIVGEGSSYFLRASAPRLSQAFSCHGLLKTRLFNHRPSLQVLYFMPSFPRSSKVFREFSRLCCLLLSLYFVFIVSLG</sequence>
<gene>
    <name evidence="2" type="ORF">FIBSPDRAFT_184143</name>
</gene>
<dbReference type="Proteomes" id="UP000076532">
    <property type="component" value="Unassembled WGS sequence"/>
</dbReference>
<evidence type="ECO:0000313" key="2">
    <source>
        <dbReference type="EMBL" id="KZP11546.1"/>
    </source>
</evidence>
<organism evidence="2 3">
    <name type="scientific">Athelia psychrophila</name>
    <dbReference type="NCBI Taxonomy" id="1759441"/>
    <lineage>
        <taxon>Eukaryota</taxon>
        <taxon>Fungi</taxon>
        <taxon>Dikarya</taxon>
        <taxon>Basidiomycota</taxon>
        <taxon>Agaricomycotina</taxon>
        <taxon>Agaricomycetes</taxon>
        <taxon>Agaricomycetidae</taxon>
        <taxon>Atheliales</taxon>
        <taxon>Atheliaceae</taxon>
        <taxon>Athelia</taxon>
    </lineage>
</organism>
<keyword evidence="3" id="KW-1185">Reference proteome</keyword>
<dbReference type="EMBL" id="KV417661">
    <property type="protein sequence ID" value="KZP11546.1"/>
    <property type="molecule type" value="Genomic_DNA"/>
</dbReference>